<evidence type="ECO:0000313" key="3">
    <source>
        <dbReference type="Proteomes" id="UP000032702"/>
    </source>
</evidence>
<dbReference type="GO" id="GO:0016987">
    <property type="term" value="F:sigma factor activity"/>
    <property type="evidence" value="ECO:0007669"/>
    <property type="project" value="InterPro"/>
</dbReference>
<dbReference type="SUPFAM" id="SSF88659">
    <property type="entry name" value="Sigma3 and sigma4 domains of RNA polymerase sigma factors"/>
    <property type="match status" value="1"/>
</dbReference>
<name>Q09DZ3_STIAD</name>
<dbReference type="Pfam" id="PF08281">
    <property type="entry name" value="Sigma70_r4_2"/>
    <property type="match status" value="1"/>
</dbReference>
<dbReference type="InterPro" id="IPR011745">
    <property type="entry name" value="RNA_pol_sigma70_MYXXA"/>
</dbReference>
<dbReference type="InterPro" id="IPR014284">
    <property type="entry name" value="RNA_pol_sigma-70_dom"/>
</dbReference>
<accession>Q09DZ3</accession>
<dbReference type="GO" id="GO:0003677">
    <property type="term" value="F:DNA binding"/>
    <property type="evidence" value="ECO:0007669"/>
    <property type="project" value="UniProtKB-KW"/>
</dbReference>
<reference evidence="2 3" key="1">
    <citation type="submission" date="2006-04" db="EMBL/GenBank/DDBJ databases">
        <authorList>
            <person name="Nierman W.C."/>
        </authorList>
    </citation>
    <scope>NUCLEOTIDE SEQUENCE [LARGE SCALE GENOMIC DNA]</scope>
    <source>
        <strain evidence="2 3">DW4/3-1</strain>
    </source>
</reference>
<feature type="domain" description="RNA polymerase sigma factor 70 region 4 type 2" evidence="1">
    <location>
        <begin position="229"/>
        <end position="281"/>
    </location>
</feature>
<protein>
    <submittedName>
        <fullName evidence="2">Myxococcus probable DNA-binding regulatory protein, putative</fullName>
    </submittedName>
</protein>
<dbReference type="NCBIfam" id="TIGR02937">
    <property type="entry name" value="sigma70-ECF"/>
    <property type="match status" value="1"/>
</dbReference>
<dbReference type="NCBIfam" id="TIGR03001">
    <property type="entry name" value="Sig-70_gmx1"/>
    <property type="match status" value="1"/>
</dbReference>
<gene>
    <name evidence="2" type="ORF">STIAU_5532</name>
</gene>
<dbReference type="RefSeq" id="WP_002609518.1">
    <property type="nucleotide sequence ID" value="NC_014623.1"/>
</dbReference>
<sequence length="326" mass="35404">MACAAGCAATTARAPAERRRIQQGGARPAPAPGQGAFLSAAPSGCITALRALPGLEETLGALVASARQAHPSLAFEPKDFLRSLAARLPARGDVGAALGCVRADDLLLAFACTQNEPLALATLERQVFSQVETWLPGEDTAVVAEVRQRLRQRLPLTGNKLPPKIATFSGRGTLARWARASATRLLIDLKQESPAHIPLEEVSPEADALMGRDPALSFIRSRYQADFHQAFQEALGTLTPRERSLLRLHHVDNLSVDSVGTMYQMSRSTAARWIVQAREHLIERTREALAARLKLEPPELESLLGLLRSHLEVSLHRLLQSRGTPR</sequence>
<dbReference type="InterPro" id="IPR013249">
    <property type="entry name" value="RNA_pol_sigma70_r4_t2"/>
</dbReference>
<evidence type="ECO:0000259" key="1">
    <source>
        <dbReference type="Pfam" id="PF08281"/>
    </source>
</evidence>
<dbReference type="Proteomes" id="UP000032702">
    <property type="component" value="Unassembled WGS sequence"/>
</dbReference>
<keyword evidence="2" id="KW-0238">DNA-binding</keyword>
<dbReference type="OrthoDB" id="5525258at2"/>
<dbReference type="GO" id="GO:0006352">
    <property type="term" value="P:DNA-templated transcription initiation"/>
    <property type="evidence" value="ECO:0007669"/>
    <property type="project" value="InterPro"/>
</dbReference>
<proteinExistence type="predicted"/>
<dbReference type="AlphaFoldDB" id="Q09DZ3"/>
<organism evidence="2 3">
    <name type="scientific">Stigmatella aurantiaca (strain DW4/3-1)</name>
    <dbReference type="NCBI Taxonomy" id="378806"/>
    <lineage>
        <taxon>Bacteria</taxon>
        <taxon>Pseudomonadati</taxon>
        <taxon>Myxococcota</taxon>
        <taxon>Myxococcia</taxon>
        <taxon>Myxococcales</taxon>
        <taxon>Cystobacterineae</taxon>
        <taxon>Archangiaceae</taxon>
        <taxon>Stigmatella</taxon>
    </lineage>
</organism>
<evidence type="ECO:0000313" key="2">
    <source>
        <dbReference type="EMBL" id="EAU69871.1"/>
    </source>
</evidence>
<comment type="caution">
    <text evidence="2">The sequence shown here is derived from an EMBL/GenBank/DDBJ whole genome shotgun (WGS) entry which is preliminary data.</text>
</comment>
<dbReference type="Gene3D" id="1.10.10.10">
    <property type="entry name" value="Winged helix-like DNA-binding domain superfamily/Winged helix DNA-binding domain"/>
    <property type="match status" value="1"/>
</dbReference>
<dbReference type="InterPro" id="IPR036388">
    <property type="entry name" value="WH-like_DNA-bd_sf"/>
</dbReference>
<dbReference type="InterPro" id="IPR013324">
    <property type="entry name" value="RNA_pol_sigma_r3/r4-like"/>
</dbReference>
<dbReference type="EMBL" id="AAMD01000002">
    <property type="protein sequence ID" value="EAU69871.1"/>
    <property type="molecule type" value="Genomic_DNA"/>
</dbReference>